<gene>
    <name evidence="6" type="ORF">DNJ96_17015</name>
</gene>
<dbReference type="SUPFAM" id="SSF56425">
    <property type="entry name" value="Succinate dehydrogenase/fumarate reductase flavoprotein, catalytic domain"/>
    <property type="match status" value="1"/>
</dbReference>
<dbReference type="GO" id="GO:0016491">
    <property type="term" value="F:oxidoreductase activity"/>
    <property type="evidence" value="ECO:0007669"/>
    <property type="project" value="UniProtKB-KW"/>
</dbReference>
<dbReference type="Proteomes" id="UP000292639">
    <property type="component" value="Unassembled WGS sequence"/>
</dbReference>
<dbReference type="PANTHER" id="PTHR43400">
    <property type="entry name" value="FUMARATE REDUCTASE"/>
    <property type="match status" value="1"/>
</dbReference>
<evidence type="ECO:0000313" key="7">
    <source>
        <dbReference type="Proteomes" id="UP000292639"/>
    </source>
</evidence>
<dbReference type="Gene3D" id="3.90.700.10">
    <property type="entry name" value="Succinate dehydrogenase/fumarate reductase flavoprotein, catalytic domain"/>
    <property type="match status" value="1"/>
</dbReference>
<dbReference type="InterPro" id="IPR050315">
    <property type="entry name" value="FAD-oxidoreductase_2"/>
</dbReference>
<dbReference type="InterPro" id="IPR027477">
    <property type="entry name" value="Succ_DH/fumarate_Rdtase_cat_sf"/>
</dbReference>
<evidence type="ECO:0000256" key="3">
    <source>
        <dbReference type="ARBA" id="ARBA00022827"/>
    </source>
</evidence>
<dbReference type="OrthoDB" id="9813348at2"/>
<comment type="caution">
    <text evidence="6">The sequence shown here is derived from an EMBL/GenBank/DDBJ whole genome shotgun (WGS) entry which is preliminary data.</text>
</comment>
<dbReference type="Pfam" id="PF00890">
    <property type="entry name" value="FAD_binding_2"/>
    <property type="match status" value="1"/>
</dbReference>
<dbReference type="Gene3D" id="3.50.50.60">
    <property type="entry name" value="FAD/NAD(P)-binding domain"/>
    <property type="match status" value="2"/>
</dbReference>
<dbReference type="InterPro" id="IPR036188">
    <property type="entry name" value="FAD/NAD-bd_sf"/>
</dbReference>
<keyword evidence="2" id="KW-0285">Flavoprotein</keyword>
<sequence length="546" mass="58852">MNTATHWHERFDLIVVGSGASGLGAALSAAREGARVVVVEQSSLVGGASAFSGALLWVPVNPKAAALSIHDDRERALRYIAATCGGGHDAERAAVYVEQAGPTCEFLEAASPLRLRNTPYPDSFVEAEGGLAQGRHLEPAPFALRSLGAWRQRLRRPLIGSPLTSLEVKDSGLLWQFRRALLRQLPRILWRGIGDRRPGGLALVGALLKGCLDAGVRIQLDSRVSGLQQDPQGRVVGVELQTPQGALRWQAGKGVILANGGFEWNPRRVRQHLPVELEMLPTPPLANGDNLLLAEQAGAQLENLDSYWHWPTGEVPGLHYEGRALGILSVPERSLPHSLWVNRHGRRFVNEASHNCSLALEERDPASGEYRNLPAWAIFDDNFRQRYPVLLKAMPGSRDPDWLVGAPSLAALAERIGVPATALEASVARFNLFAADGQDPDFGRGSFAYDHFMGDPRSPNPNLGPLERAPYYALPVHPSAVGTRGGARTDGRGRVLRADGSIVPGLYAAGNAASGFFWRNMIGGGATLMPGLVFGRLAALDALRQP</sequence>
<comment type="cofactor">
    <cofactor evidence="1">
        <name>FAD</name>
        <dbReference type="ChEBI" id="CHEBI:57692"/>
    </cofactor>
</comment>
<dbReference type="RefSeq" id="WP_131186185.1">
    <property type="nucleotide sequence ID" value="NZ_QJUO01000051.1"/>
</dbReference>
<dbReference type="SUPFAM" id="SSF51905">
    <property type="entry name" value="FAD/NAD(P)-binding domain"/>
    <property type="match status" value="1"/>
</dbReference>
<evidence type="ECO:0000256" key="1">
    <source>
        <dbReference type="ARBA" id="ARBA00001974"/>
    </source>
</evidence>
<evidence type="ECO:0000259" key="5">
    <source>
        <dbReference type="Pfam" id="PF00890"/>
    </source>
</evidence>
<keyword evidence="4" id="KW-0560">Oxidoreductase</keyword>
<evidence type="ECO:0000256" key="2">
    <source>
        <dbReference type="ARBA" id="ARBA00022630"/>
    </source>
</evidence>
<keyword evidence="7" id="KW-1185">Reference proteome</keyword>
<evidence type="ECO:0000256" key="4">
    <source>
        <dbReference type="ARBA" id="ARBA00023002"/>
    </source>
</evidence>
<dbReference type="EMBL" id="QJUP01000031">
    <property type="protein sequence ID" value="TBU90058.1"/>
    <property type="molecule type" value="Genomic_DNA"/>
</dbReference>
<dbReference type="PANTHER" id="PTHR43400:SF10">
    <property type="entry name" value="3-OXOSTEROID 1-DEHYDROGENASE"/>
    <property type="match status" value="1"/>
</dbReference>
<proteinExistence type="predicted"/>
<evidence type="ECO:0000313" key="6">
    <source>
        <dbReference type="EMBL" id="TBU90058.1"/>
    </source>
</evidence>
<accession>A0A4Q9QZV5</accession>
<protein>
    <submittedName>
        <fullName evidence="6">Dehydrogenase</fullName>
    </submittedName>
</protein>
<dbReference type="InterPro" id="IPR003953">
    <property type="entry name" value="FAD-dep_OxRdtase_2_FAD-bd"/>
</dbReference>
<organism evidence="6 7">
    <name type="scientific">Stutzerimonas kirkiae</name>
    <dbReference type="NCBI Taxonomy" id="2211392"/>
    <lineage>
        <taxon>Bacteria</taxon>
        <taxon>Pseudomonadati</taxon>
        <taxon>Pseudomonadota</taxon>
        <taxon>Gammaproteobacteria</taxon>
        <taxon>Pseudomonadales</taxon>
        <taxon>Pseudomonadaceae</taxon>
        <taxon>Stutzerimonas</taxon>
    </lineage>
</organism>
<name>A0A4Q9QZV5_9GAMM</name>
<keyword evidence="3" id="KW-0274">FAD</keyword>
<dbReference type="GO" id="GO:0008202">
    <property type="term" value="P:steroid metabolic process"/>
    <property type="evidence" value="ECO:0007669"/>
    <property type="project" value="UniProtKB-ARBA"/>
</dbReference>
<dbReference type="AlphaFoldDB" id="A0A4Q9QZV5"/>
<reference evidence="6 7" key="1">
    <citation type="submission" date="2018-06" db="EMBL/GenBank/DDBJ databases">
        <title>Three novel Pseudomonas species isolated from symptomatic oak.</title>
        <authorList>
            <person name="Bueno-Gonzalez V."/>
            <person name="Brady C."/>
        </authorList>
    </citation>
    <scope>NUCLEOTIDE SEQUENCE [LARGE SCALE GENOMIC DNA]</scope>
    <source>
        <strain evidence="6 7">P17C</strain>
    </source>
</reference>
<feature type="domain" description="FAD-dependent oxidoreductase 2 FAD-binding" evidence="5">
    <location>
        <begin position="12"/>
        <end position="526"/>
    </location>
</feature>